<dbReference type="InterPro" id="IPR009008">
    <property type="entry name" value="Val/Leu/Ile-tRNA-synth_edit"/>
</dbReference>
<evidence type="ECO:0000256" key="5">
    <source>
        <dbReference type="ARBA" id="ARBA00022840"/>
    </source>
</evidence>
<evidence type="ECO:0000256" key="2">
    <source>
        <dbReference type="ARBA" id="ARBA00013164"/>
    </source>
</evidence>
<name>A0A9P7Z717_9HELO</name>
<keyword evidence="5 10" id="KW-0067">ATP-binding</keyword>
<evidence type="ECO:0000259" key="11">
    <source>
        <dbReference type="Pfam" id="PF00133"/>
    </source>
</evidence>
<evidence type="ECO:0000256" key="4">
    <source>
        <dbReference type="ARBA" id="ARBA00022741"/>
    </source>
</evidence>
<evidence type="ECO:0000256" key="3">
    <source>
        <dbReference type="ARBA" id="ARBA00022598"/>
    </source>
</evidence>
<evidence type="ECO:0000259" key="14">
    <source>
        <dbReference type="Pfam" id="PF13603"/>
    </source>
</evidence>
<comment type="catalytic activity">
    <reaction evidence="9">
        <text>tRNA(Leu) + L-leucine + ATP = L-leucyl-tRNA(Leu) + AMP + diphosphate</text>
        <dbReference type="Rhea" id="RHEA:11688"/>
        <dbReference type="Rhea" id="RHEA-COMP:9613"/>
        <dbReference type="Rhea" id="RHEA-COMP:9622"/>
        <dbReference type="ChEBI" id="CHEBI:30616"/>
        <dbReference type="ChEBI" id="CHEBI:33019"/>
        <dbReference type="ChEBI" id="CHEBI:57427"/>
        <dbReference type="ChEBI" id="CHEBI:78442"/>
        <dbReference type="ChEBI" id="CHEBI:78494"/>
        <dbReference type="ChEBI" id="CHEBI:456215"/>
        <dbReference type="EC" id="6.1.1.4"/>
    </reaction>
</comment>
<comment type="caution">
    <text evidence="15">The sequence shown here is derived from an EMBL/GenBank/DDBJ whole genome shotgun (WGS) entry which is preliminary data.</text>
</comment>
<dbReference type="Pfam" id="PF00133">
    <property type="entry name" value="tRNA-synt_1"/>
    <property type="match status" value="1"/>
</dbReference>
<sequence length="1072" mass="121464">MLLSIGRWSSRVLTTKAWRPVCVARAVLYRHISRHSFQNNQDLDVPPQTAQHTSAQDVGILDLPALDSKWQREWQTGSPSWQGEGMPMKYHSTPDKMYILPMFPYPSGDLHLGHLRVYTISDVLSRFRRLQGYQVVHPIGWDAFGLPAENAAIERGINPAVWTKQNIQKMKKQLEAMNGAWDWDREFATCDPAFYKHTQRLFLLLHEKGLAYQSEAMVNYDPVDKTVLANEQVDANGCSWRSGAKVEKKLLKQWFFKISEFREELLKDLELLSEGGAWPDNVLTMQKHWIGKSTGARIKFEISSWGDYDINIGHRYYDFNHDLEVFTTRPDTLHGVQYIALAPNHPIVLEVAKDQPELQFFLKSIPNLPTDSKAGHEIKFSWARNPLHREASCEKAKNERLPIFVAPYVLGDYGEGAVMGVPGHDIRDYDFWKHNRPADPIKTVVEPLKSGAPVTVPFIHKGKLTSACGDIAGMESDKASTVLLDYLQTVNLGAQAETWRLRDWLISRQRYWGTPIPIIHCASCGPVAVPGDQLPVELPDVNQHWAEGRSGNPLESAHDWIKTKCPKCHSPAKRDTDTMDTFVDSSWYFMRFIDARNDEELFSPKLAEEMLPVDLYVGGIEHAILHLLYARFISKFVARSKLWRSKNNGEPFKRVLTQGMVHGQTYSDPVTGRFLKPGEVDVSVPSRPVMISNGATPQISFEKMSKSKCNGVDPGACIAKYGADATRAHILFQAPVGDVLEWDESKISGVTRWLRKIYKLIQHRQDVFEATGDSLYYQHSNFQPVLHQLAQWDRSLRAKIVTGYSPVDNTGQWLTMALTEKGVSGQSFVTSPLNQRQNQRLWQQVQKTIISVTQSYGETASLNTVVSDLMSMTKAIMEHSSLYTPDSVDRSTLRVSWEALKVLVQMMAPITPAFSEECWMLLHRNFKPPNQNRQWKSDDMGKIYSEYNYMFDPTTIHNIEDQTAEEKKPARVKSIFTFSFPTYDGSLEAFAKGATTTSKTCAVQVNGKLRFAIDLEFPVDLEGEELKEWLVKTLPDTELGTEKLTGRWGIENASKIIVVGGGRTVNLVIPAS</sequence>
<evidence type="ECO:0000259" key="12">
    <source>
        <dbReference type="Pfam" id="PF08264"/>
    </source>
</evidence>
<dbReference type="OrthoDB" id="15954at2759"/>
<protein>
    <recommendedName>
        <fullName evidence="2">leucine--tRNA ligase</fullName>
        <ecNumber evidence="2">6.1.1.4</ecNumber>
    </recommendedName>
    <alternativeName>
        <fullName evidence="8">Leucyl-tRNA synthetase</fullName>
    </alternativeName>
</protein>
<dbReference type="EC" id="6.1.1.4" evidence="2"/>
<dbReference type="CDD" id="cd00812">
    <property type="entry name" value="LeuRS_core"/>
    <property type="match status" value="1"/>
</dbReference>
<dbReference type="FunFam" id="3.90.740.10:FF:000034">
    <property type="entry name" value="Leucine--tRNA ligase, mitochondrial"/>
    <property type="match status" value="1"/>
</dbReference>
<dbReference type="Gene3D" id="3.10.20.590">
    <property type="match status" value="1"/>
</dbReference>
<dbReference type="InterPro" id="IPR013155">
    <property type="entry name" value="M/V/L/I-tRNA-synth_anticd-bd"/>
</dbReference>
<dbReference type="GO" id="GO:0006429">
    <property type="term" value="P:leucyl-tRNA aminoacylation"/>
    <property type="evidence" value="ECO:0007669"/>
    <property type="project" value="InterPro"/>
</dbReference>
<comment type="similarity">
    <text evidence="1 10">Belongs to the class-I aminoacyl-tRNA synthetase family.</text>
</comment>
<dbReference type="GO" id="GO:0005524">
    <property type="term" value="F:ATP binding"/>
    <property type="evidence" value="ECO:0007669"/>
    <property type="project" value="UniProtKB-KW"/>
</dbReference>
<dbReference type="PRINTS" id="PR00985">
    <property type="entry name" value="TRNASYNTHLEU"/>
</dbReference>
<dbReference type="InterPro" id="IPR002300">
    <property type="entry name" value="aa-tRNA-synth_Ia"/>
</dbReference>
<dbReference type="Pfam" id="PF13603">
    <property type="entry name" value="tRNA-synt_1_2"/>
    <property type="match status" value="1"/>
</dbReference>
<evidence type="ECO:0000313" key="15">
    <source>
        <dbReference type="EMBL" id="KAG9246332.1"/>
    </source>
</evidence>
<evidence type="ECO:0000259" key="13">
    <source>
        <dbReference type="Pfam" id="PF09334"/>
    </source>
</evidence>
<dbReference type="InterPro" id="IPR025709">
    <property type="entry name" value="Leu_tRNA-synth_edit"/>
</dbReference>
<dbReference type="PROSITE" id="PS00178">
    <property type="entry name" value="AA_TRNA_LIGASE_I"/>
    <property type="match status" value="1"/>
</dbReference>
<dbReference type="GO" id="GO:0005739">
    <property type="term" value="C:mitochondrion"/>
    <property type="evidence" value="ECO:0007669"/>
    <property type="project" value="TreeGrafter"/>
</dbReference>
<dbReference type="Gene3D" id="3.90.740.10">
    <property type="entry name" value="Valyl/Leucyl/Isoleucyl-tRNA synthetase, editing domain"/>
    <property type="match status" value="1"/>
</dbReference>
<dbReference type="Pfam" id="PF08264">
    <property type="entry name" value="Anticodon_1"/>
    <property type="match status" value="1"/>
</dbReference>
<dbReference type="GO" id="GO:0002161">
    <property type="term" value="F:aminoacyl-tRNA deacylase activity"/>
    <property type="evidence" value="ECO:0007669"/>
    <property type="project" value="InterPro"/>
</dbReference>
<dbReference type="SUPFAM" id="SSF52374">
    <property type="entry name" value="Nucleotidylyl transferase"/>
    <property type="match status" value="1"/>
</dbReference>
<dbReference type="Gene3D" id="1.10.730.10">
    <property type="entry name" value="Isoleucyl-tRNA Synthetase, Domain 1"/>
    <property type="match status" value="2"/>
</dbReference>
<accession>A0A9P7Z717</accession>
<dbReference type="FunFam" id="1.10.730.10:FF:000002">
    <property type="entry name" value="Leucine--tRNA ligase"/>
    <property type="match status" value="1"/>
</dbReference>
<reference evidence="15" key="1">
    <citation type="journal article" date="2021" name="IMA Fungus">
        <title>Genomic characterization of three marine fungi, including Emericellopsis atlantica sp. nov. with signatures of a generalist lifestyle and marine biomass degradation.</title>
        <authorList>
            <person name="Hagestad O.C."/>
            <person name="Hou L."/>
            <person name="Andersen J.H."/>
            <person name="Hansen E.H."/>
            <person name="Altermark B."/>
            <person name="Li C."/>
            <person name="Kuhnert E."/>
            <person name="Cox R.J."/>
            <person name="Crous P.W."/>
            <person name="Spatafora J.W."/>
            <person name="Lail K."/>
            <person name="Amirebrahimi M."/>
            <person name="Lipzen A."/>
            <person name="Pangilinan J."/>
            <person name="Andreopoulos W."/>
            <person name="Hayes R.D."/>
            <person name="Ng V."/>
            <person name="Grigoriev I.V."/>
            <person name="Jackson S.A."/>
            <person name="Sutton T.D.S."/>
            <person name="Dobson A.D.W."/>
            <person name="Rama T."/>
        </authorList>
    </citation>
    <scope>NUCLEOTIDE SEQUENCE</scope>
    <source>
        <strain evidence="15">TRa3180A</strain>
    </source>
</reference>
<dbReference type="SUPFAM" id="SSF47323">
    <property type="entry name" value="Anticodon-binding domain of a subclass of class I aminoacyl-tRNA synthetases"/>
    <property type="match status" value="1"/>
</dbReference>
<dbReference type="Proteomes" id="UP000887226">
    <property type="component" value="Unassembled WGS sequence"/>
</dbReference>
<keyword evidence="3 10" id="KW-0436">Ligase</keyword>
<dbReference type="SUPFAM" id="SSF50677">
    <property type="entry name" value="ValRS/IleRS/LeuRS editing domain"/>
    <property type="match status" value="1"/>
</dbReference>
<evidence type="ECO:0000256" key="9">
    <source>
        <dbReference type="ARBA" id="ARBA00047469"/>
    </source>
</evidence>
<evidence type="ECO:0000313" key="16">
    <source>
        <dbReference type="Proteomes" id="UP000887226"/>
    </source>
</evidence>
<dbReference type="Gene3D" id="3.40.50.620">
    <property type="entry name" value="HUPs"/>
    <property type="match status" value="2"/>
</dbReference>
<dbReference type="GO" id="GO:0004823">
    <property type="term" value="F:leucine-tRNA ligase activity"/>
    <property type="evidence" value="ECO:0007669"/>
    <property type="project" value="UniProtKB-EC"/>
</dbReference>
<evidence type="ECO:0000256" key="8">
    <source>
        <dbReference type="ARBA" id="ARBA00030520"/>
    </source>
</evidence>
<feature type="domain" description="Leucyl-tRNA synthetase editing" evidence="14">
    <location>
        <begin position="287"/>
        <end position="486"/>
    </location>
</feature>
<feature type="domain" description="Methionyl/Leucyl tRNA synthetase" evidence="13">
    <location>
        <begin position="102"/>
        <end position="236"/>
    </location>
</feature>
<dbReference type="GO" id="GO:0032543">
    <property type="term" value="P:mitochondrial translation"/>
    <property type="evidence" value="ECO:0007669"/>
    <property type="project" value="TreeGrafter"/>
</dbReference>
<dbReference type="InterPro" id="IPR001412">
    <property type="entry name" value="aa-tRNA-synth_I_CS"/>
</dbReference>
<organism evidence="15 16">
    <name type="scientific">Calycina marina</name>
    <dbReference type="NCBI Taxonomy" id="1763456"/>
    <lineage>
        <taxon>Eukaryota</taxon>
        <taxon>Fungi</taxon>
        <taxon>Dikarya</taxon>
        <taxon>Ascomycota</taxon>
        <taxon>Pezizomycotina</taxon>
        <taxon>Leotiomycetes</taxon>
        <taxon>Helotiales</taxon>
        <taxon>Pezizellaceae</taxon>
        <taxon>Calycina</taxon>
    </lineage>
</organism>
<dbReference type="InterPro" id="IPR009080">
    <property type="entry name" value="tRNAsynth_Ia_anticodon-bd"/>
</dbReference>
<keyword evidence="7 10" id="KW-0030">Aminoacyl-tRNA synthetase</keyword>
<keyword evidence="6 10" id="KW-0648">Protein biosynthesis</keyword>
<feature type="domain" description="Aminoacyl-tRNA synthetase class Ia" evidence="11">
    <location>
        <begin position="501"/>
        <end position="662"/>
    </location>
</feature>
<dbReference type="AlphaFoldDB" id="A0A9P7Z717"/>
<keyword evidence="16" id="KW-1185">Reference proteome</keyword>
<gene>
    <name evidence="15" type="ORF">BJ878DRAFT_497404</name>
</gene>
<dbReference type="FunFam" id="3.40.50.620:FF:000338">
    <property type="entry name" value="Leucine--tRNA ligase, mitochondrial"/>
    <property type="match status" value="1"/>
</dbReference>
<dbReference type="EMBL" id="MU253808">
    <property type="protein sequence ID" value="KAG9246332.1"/>
    <property type="molecule type" value="Genomic_DNA"/>
</dbReference>
<evidence type="ECO:0000256" key="1">
    <source>
        <dbReference type="ARBA" id="ARBA00005594"/>
    </source>
</evidence>
<dbReference type="InterPro" id="IPR015413">
    <property type="entry name" value="Methionyl/Leucyl_tRNA_Synth"/>
</dbReference>
<evidence type="ECO:0000256" key="6">
    <source>
        <dbReference type="ARBA" id="ARBA00022917"/>
    </source>
</evidence>
<keyword evidence="4 10" id="KW-0547">Nucleotide-binding</keyword>
<feature type="domain" description="Methionyl/Valyl/Leucyl/Isoleucyl-tRNA synthetase anticodon-binding" evidence="12">
    <location>
        <begin position="840"/>
        <end position="1014"/>
    </location>
</feature>
<dbReference type="NCBIfam" id="TIGR00396">
    <property type="entry name" value="leuS_bact"/>
    <property type="match status" value="1"/>
</dbReference>
<evidence type="ECO:0000256" key="10">
    <source>
        <dbReference type="RuleBase" id="RU363035"/>
    </source>
</evidence>
<dbReference type="InterPro" id="IPR002302">
    <property type="entry name" value="Leu-tRNA-ligase"/>
</dbReference>
<proteinExistence type="inferred from homology"/>
<dbReference type="Pfam" id="PF09334">
    <property type="entry name" value="tRNA-synt_1g"/>
    <property type="match status" value="1"/>
</dbReference>
<dbReference type="FunFam" id="3.40.50.620:FF:000003">
    <property type="entry name" value="Leucine--tRNA ligase"/>
    <property type="match status" value="1"/>
</dbReference>
<dbReference type="PANTHER" id="PTHR43740">
    <property type="entry name" value="LEUCYL-TRNA SYNTHETASE"/>
    <property type="match status" value="1"/>
</dbReference>
<dbReference type="PANTHER" id="PTHR43740:SF2">
    <property type="entry name" value="LEUCINE--TRNA LIGASE, MITOCHONDRIAL"/>
    <property type="match status" value="1"/>
</dbReference>
<dbReference type="InterPro" id="IPR014729">
    <property type="entry name" value="Rossmann-like_a/b/a_fold"/>
</dbReference>
<evidence type="ECO:0000256" key="7">
    <source>
        <dbReference type="ARBA" id="ARBA00023146"/>
    </source>
</evidence>